<dbReference type="InterPro" id="IPR003953">
    <property type="entry name" value="FAD-dep_OxRdtase_2_FAD-bd"/>
</dbReference>
<evidence type="ECO:0000256" key="1">
    <source>
        <dbReference type="ARBA" id="ARBA00001974"/>
    </source>
</evidence>
<dbReference type="PANTHER" id="PTHR43260:SF1">
    <property type="entry name" value="KSDD-LIKE STEROID DEHYDROGENASE RV0785"/>
    <property type="match status" value="1"/>
</dbReference>
<reference evidence="6" key="1">
    <citation type="journal article" date="2019" name="PLoS Negl. Trop. Dis.">
        <title>Revisiting the worldwide diversity of Leptospira species in the environment.</title>
        <authorList>
            <person name="Vincent A.T."/>
            <person name="Schiettekatte O."/>
            <person name="Bourhy P."/>
            <person name="Veyrier F.J."/>
            <person name="Picardeau M."/>
        </authorList>
    </citation>
    <scope>NUCLEOTIDE SEQUENCE [LARGE SCALE GENOMIC DNA]</scope>
    <source>
        <strain evidence="6">201601955</strain>
    </source>
</reference>
<dbReference type="InterPro" id="IPR027477">
    <property type="entry name" value="Succ_DH/fumarate_Rdtase_cat_sf"/>
</dbReference>
<feature type="domain" description="FAD-dependent oxidoreductase 2 FAD-binding" evidence="4">
    <location>
        <begin position="7"/>
        <end position="519"/>
    </location>
</feature>
<organism evidence="5 6">
    <name type="scientific">Leptospira vanthielii</name>
    <dbReference type="NCBI Taxonomy" id="293085"/>
    <lineage>
        <taxon>Bacteria</taxon>
        <taxon>Pseudomonadati</taxon>
        <taxon>Spirochaetota</taxon>
        <taxon>Spirochaetia</taxon>
        <taxon>Leptospirales</taxon>
        <taxon>Leptospiraceae</taxon>
        <taxon>Leptospira</taxon>
    </lineage>
</organism>
<dbReference type="NCBIfam" id="NF009472">
    <property type="entry name" value="PRK12834.1"/>
    <property type="match status" value="1"/>
</dbReference>
<dbReference type="Pfam" id="PF00890">
    <property type="entry name" value="FAD_binding_2"/>
    <property type="match status" value="1"/>
</dbReference>
<keyword evidence="2" id="KW-0285">Flavoprotein</keyword>
<comment type="cofactor">
    <cofactor evidence="1">
        <name>FAD</name>
        <dbReference type="ChEBI" id="CHEBI:57692"/>
    </cofactor>
</comment>
<evidence type="ECO:0000256" key="3">
    <source>
        <dbReference type="ARBA" id="ARBA00023002"/>
    </source>
</evidence>
<dbReference type="RefSeq" id="WP_135657401.1">
    <property type="nucleotide sequence ID" value="NZ_RQHF01000012.1"/>
</dbReference>
<dbReference type="PANTHER" id="PTHR43260">
    <property type="entry name" value="3-KETOSTEROID-DELTA-1-DEHYDROGENASE"/>
    <property type="match status" value="1"/>
</dbReference>
<evidence type="ECO:0000259" key="4">
    <source>
        <dbReference type="Pfam" id="PF00890"/>
    </source>
</evidence>
<keyword evidence="3" id="KW-0560">Oxidoreductase</keyword>
<dbReference type="PIRSF" id="PIRSF036654">
    <property type="entry name" value="UCP036654"/>
    <property type="match status" value="1"/>
</dbReference>
<dbReference type="Gene3D" id="3.50.50.60">
    <property type="entry name" value="FAD/NAD(P)-binding domain"/>
    <property type="match status" value="1"/>
</dbReference>
<name>A0ABY2NQG0_9LEPT</name>
<dbReference type="InterPro" id="IPR036188">
    <property type="entry name" value="FAD/NAD-bd_sf"/>
</dbReference>
<gene>
    <name evidence="5" type="ORF">EHQ95_04615</name>
</gene>
<accession>A0ABY2NQG0</accession>
<evidence type="ECO:0000256" key="2">
    <source>
        <dbReference type="ARBA" id="ARBA00022630"/>
    </source>
</evidence>
<comment type="caution">
    <text evidence="5">The sequence shown here is derived from an EMBL/GenBank/DDBJ whole genome shotgun (WGS) entry which is preliminary data.</text>
</comment>
<dbReference type="EMBL" id="RQHF01000012">
    <property type="protein sequence ID" value="TGM59009.1"/>
    <property type="molecule type" value="Genomic_DNA"/>
</dbReference>
<dbReference type="Proteomes" id="UP000298112">
    <property type="component" value="Unassembled WGS sequence"/>
</dbReference>
<proteinExistence type="predicted"/>
<dbReference type="Gene3D" id="3.90.700.10">
    <property type="entry name" value="Succinate dehydrogenase/fumarate reductase flavoprotein, catalytic domain"/>
    <property type="match status" value="1"/>
</dbReference>
<dbReference type="InterPro" id="IPR014614">
    <property type="entry name" value="KsdD_DH"/>
</dbReference>
<evidence type="ECO:0000313" key="5">
    <source>
        <dbReference type="EMBL" id="TGM59009.1"/>
    </source>
</evidence>
<dbReference type="SUPFAM" id="SSF51905">
    <property type="entry name" value="FAD/NAD(P)-binding domain"/>
    <property type="match status" value="1"/>
</dbReference>
<protein>
    <submittedName>
        <fullName evidence="5">FAD-binding dehydrogenase</fullName>
    </submittedName>
</protein>
<evidence type="ECO:0000313" key="6">
    <source>
        <dbReference type="Proteomes" id="UP000298112"/>
    </source>
</evidence>
<keyword evidence="6" id="KW-1185">Reference proteome</keyword>
<sequence length="537" mass="60040">MAVKKNDVIIIGAGIAGLVLAFECLNQGKTVLIIERNTKEHLGGLAKLSFGGMALVGTPLQRRLGIKDTPAIALDDWHSFAEFGTQDVLPKLWAEQYVHESAEQVYYWLLGLDLKFFPVVNWVERGQYKRGNSVPRYHVLWGTGYRLVERFEELLKNHPNSDRLTYLFEHKVTDLIQENGKITGCIAEQENMGQKDLTFFAEHVVVATGGITGCLDKVREHWYKPWGQAPKEMLNGSHPFADGLVHDAVSRHGGNVTHLDKMWNYAAGIPNPKPQFEAHGLSLIPCKSALWLDHSGRRIGPEPMVTGFDTNELCHRVSKLEKPYTWQLLNWRIAAKELAVSGSEHNPMIRDRKLFSFLREVLLGNHRLVRQLQKESDHFIVARDLRELVNQMNRLNGDQTIDFEVLKNEVTQFDDVIRRGKGLWNDDQLRRIQHARGWRSDRVRTCKPKPILDPSAGPLIAIKLRLITRKSLGGIQTDLQSRVLNTLGAPITGLYAIGEAAGFGGGGASGFKSLEGTFLSGCILTARAAAKSIGGSV</sequence>